<reference evidence="2 3" key="1">
    <citation type="submission" date="2023-12" db="EMBL/GenBank/DDBJ databases">
        <title>Blastococcus brunescens sp. nov., an actonobacterium isolated from sandstone collected in sahara desert.</title>
        <authorList>
            <person name="Gtari M."/>
            <person name="Ghodhbane F."/>
        </authorList>
    </citation>
    <scope>NUCLEOTIDE SEQUENCE [LARGE SCALE GENOMIC DNA]</scope>
    <source>
        <strain evidence="2 3">BMG 8361</strain>
    </source>
</reference>
<accession>A0ABZ1AWT4</accession>
<keyword evidence="3" id="KW-1185">Reference proteome</keyword>
<sequence>MHRLIAVQLRGQLIPTARWPSVSAKGRAASTASSRPPVRRGRARPGSSAAARRRAARVSWRISASSHFSRCAARSTSSMVVGRWMSRRAAASGRIPCRLRISSGNGSSTRPARLPAGPSSSFTDFWMTQLETSLLAG</sequence>
<dbReference type="RefSeq" id="WP_324273934.1">
    <property type="nucleotide sequence ID" value="NZ_CP141261.1"/>
</dbReference>
<evidence type="ECO:0000313" key="3">
    <source>
        <dbReference type="Proteomes" id="UP001324287"/>
    </source>
</evidence>
<gene>
    <name evidence="2" type="ORF">U6N30_21760</name>
</gene>
<feature type="region of interest" description="Disordered" evidence="1">
    <location>
        <begin position="21"/>
        <end position="52"/>
    </location>
</feature>
<evidence type="ECO:0000313" key="2">
    <source>
        <dbReference type="EMBL" id="WRL62582.1"/>
    </source>
</evidence>
<organism evidence="2 3">
    <name type="scientific">Blastococcus brunescens</name>
    <dbReference type="NCBI Taxonomy" id="1564165"/>
    <lineage>
        <taxon>Bacteria</taxon>
        <taxon>Bacillati</taxon>
        <taxon>Actinomycetota</taxon>
        <taxon>Actinomycetes</taxon>
        <taxon>Geodermatophilales</taxon>
        <taxon>Geodermatophilaceae</taxon>
        <taxon>Blastococcus</taxon>
    </lineage>
</organism>
<dbReference type="Proteomes" id="UP001324287">
    <property type="component" value="Chromosome"/>
</dbReference>
<proteinExistence type="predicted"/>
<protein>
    <submittedName>
        <fullName evidence="2">Uncharacterized protein</fullName>
    </submittedName>
</protein>
<name>A0ABZ1AWT4_9ACTN</name>
<dbReference type="EMBL" id="CP141261">
    <property type="protein sequence ID" value="WRL62582.1"/>
    <property type="molecule type" value="Genomic_DNA"/>
</dbReference>
<evidence type="ECO:0000256" key="1">
    <source>
        <dbReference type="SAM" id="MobiDB-lite"/>
    </source>
</evidence>